<dbReference type="InterPro" id="IPR000640">
    <property type="entry name" value="EFG_V-like"/>
</dbReference>
<dbReference type="PROSITE" id="PS51722">
    <property type="entry name" value="G_TR_2"/>
    <property type="match status" value="1"/>
</dbReference>
<dbReference type="InterPro" id="IPR027417">
    <property type="entry name" value="P-loop_NTPase"/>
</dbReference>
<dbReference type="PANTHER" id="PTHR43261">
    <property type="entry name" value="TRANSLATION ELONGATION FACTOR G-RELATED"/>
    <property type="match status" value="1"/>
</dbReference>
<proteinExistence type="predicted"/>
<name>A0A316UWU0_9BASI</name>
<dbReference type="RefSeq" id="XP_025364304.1">
    <property type="nucleotide sequence ID" value="XM_025505513.1"/>
</dbReference>
<dbReference type="Gene3D" id="3.30.70.240">
    <property type="match status" value="1"/>
</dbReference>
<dbReference type="OrthoDB" id="198619at2759"/>
<keyword evidence="3" id="KW-0496">Mitochondrion</keyword>
<dbReference type="PROSITE" id="PS00301">
    <property type="entry name" value="G_TR_1"/>
    <property type="match status" value="1"/>
</dbReference>
<dbReference type="CDD" id="cd16262">
    <property type="entry name" value="EFG_III"/>
    <property type="match status" value="1"/>
</dbReference>
<dbReference type="STRING" id="1569628.A0A316UWU0"/>
<evidence type="ECO:0000259" key="6">
    <source>
        <dbReference type="PROSITE" id="PS51722"/>
    </source>
</evidence>
<dbReference type="GO" id="GO:0005525">
    <property type="term" value="F:GTP binding"/>
    <property type="evidence" value="ECO:0007669"/>
    <property type="project" value="UniProtKB-KW"/>
</dbReference>
<dbReference type="Pfam" id="PF14492">
    <property type="entry name" value="EFG_III"/>
    <property type="match status" value="2"/>
</dbReference>
<dbReference type="SUPFAM" id="SSF54980">
    <property type="entry name" value="EF-G C-terminal domain-like"/>
    <property type="match status" value="2"/>
</dbReference>
<feature type="region of interest" description="Disordered" evidence="5">
    <location>
        <begin position="384"/>
        <end position="447"/>
    </location>
</feature>
<dbReference type="GO" id="GO:0003924">
    <property type="term" value="F:GTPase activity"/>
    <property type="evidence" value="ECO:0007669"/>
    <property type="project" value="InterPro"/>
</dbReference>
<keyword evidence="1" id="KW-0547">Nucleotide-binding</keyword>
<gene>
    <name evidence="7" type="ORF">BDZ90DRAFT_230546</name>
</gene>
<dbReference type="InterPro" id="IPR009022">
    <property type="entry name" value="EFG_III"/>
</dbReference>
<dbReference type="Gene3D" id="3.40.50.300">
    <property type="entry name" value="P-loop containing nucleotide triphosphate hydrolases"/>
    <property type="match status" value="1"/>
</dbReference>
<dbReference type="InterPro" id="IPR035647">
    <property type="entry name" value="EFG_III/V"/>
</dbReference>
<keyword evidence="8" id="KW-1185">Reference proteome</keyword>
<dbReference type="Gene3D" id="3.30.70.870">
    <property type="entry name" value="Elongation Factor G (Translational Gtpase), domain 3"/>
    <property type="match status" value="1"/>
</dbReference>
<evidence type="ECO:0000313" key="7">
    <source>
        <dbReference type="EMBL" id="PWN29692.1"/>
    </source>
</evidence>
<reference evidence="7 8" key="1">
    <citation type="journal article" date="2018" name="Mol. Biol. Evol.">
        <title>Broad Genomic Sampling Reveals a Smut Pathogenic Ancestry of the Fungal Clade Ustilaginomycotina.</title>
        <authorList>
            <person name="Kijpornyongpan T."/>
            <person name="Mondo S.J."/>
            <person name="Barry K."/>
            <person name="Sandor L."/>
            <person name="Lee J."/>
            <person name="Lipzen A."/>
            <person name="Pangilinan J."/>
            <person name="LaButti K."/>
            <person name="Hainaut M."/>
            <person name="Henrissat B."/>
            <person name="Grigoriev I.V."/>
            <person name="Spatafora J.W."/>
            <person name="Aime M.C."/>
        </authorList>
    </citation>
    <scope>NUCLEOTIDE SEQUENCE [LARGE SCALE GENOMIC DNA]</scope>
    <source>
        <strain evidence="7 8">MCA 5214</strain>
    </source>
</reference>
<sequence length="988" mass="104820">MLQRASARHAATSSRQLSIAVSLRACPAGMARSAQSLGPRMTMTKTLQPRSPAMRRCFSSSAPLLSTPHEVPLSAIRNISAWGHIDAGKTTLTERLLYHTGGQASAPDSVHSAANSALPGDVDSGSTVTDYLEQERERGITIQSAAVGPLWWKSQSSKDNPSAAITLVDTPGHIDFTIEVERALRVADGCIVVMDSVEGVEAQTEGNWKIGSRYGIKSNVLFLNKLDRPGASIARCLRSFVQRGLHARPLLLQLPILPSGSGGTEIDGGIAGVIDLLTKEELRFEGRAGEQVVRTPSSSPEIGPARHSLIESLASLDEVLMEELFSIESDDPHQSISAQSLRQSIRRLTIAGKIVPTLLGSAAKHVGVQPVLDAVVDYLPSPGEAGDVRDELGMGKGTVHGTSERAREVGRGGSRKPKVQGKATPPSKEASEKKESAAAASDGPRLTGEDDAVAAAEDANRVSINVQDPTLSCLAFKVVWDKRRGPMTFVRVYSGTLSRTTTLFNTSTGTRERLSRLLLPFGSTYTEVEKLGGGQVGVLLGLKDTRTGDTLVDARPAGGKAATMDPTLRLRPVDVPPPVFSVSVDAHSKSDEEAVNEALAMLVRTDPSLRLDSGSGDDAGGGSAFGAAGTNQTILSGMGELHLDIAKDRLKNEFGVKARIGGVRVAFRETVDEQLRGVNAEPHVVEDVLERDMGGKRVKAGARVTVQALAENEEGDPAYGDNIVEVRLGGEEGQKGNIESRSEAKSRTARGNKGDPASGVSNLNAEQRQARREGSKGATPAGSDETGTVGIDADSLRRSVLSGVTACLSRGPLASQPLTKLHIRVTDVQTFGPEQSPPRAVGAIIQSLVRRAVREAGARIAEPVMRVRIETEEGHMGRVVSDVTTDQGGDIVEVEHEGAAQEGTERRPVDVYLPPESQGEGGEAEGAIPGARQKTTIVALVPLTKLVSYSSRLRALTAGTGTFTMRLEGFRKVSDERQKQILEELGRV</sequence>
<dbReference type="AlphaFoldDB" id="A0A316UWU0"/>
<dbReference type="CDD" id="cd03713">
    <property type="entry name" value="EFG_mtEFG_C"/>
    <property type="match status" value="1"/>
</dbReference>
<evidence type="ECO:0000256" key="2">
    <source>
        <dbReference type="ARBA" id="ARBA00022917"/>
    </source>
</evidence>
<dbReference type="PANTHER" id="PTHR43261:SF1">
    <property type="entry name" value="RIBOSOME-RELEASING FACTOR 2, MITOCHONDRIAL"/>
    <property type="match status" value="1"/>
</dbReference>
<dbReference type="NCBIfam" id="TIGR00231">
    <property type="entry name" value="small_GTP"/>
    <property type="match status" value="1"/>
</dbReference>
<evidence type="ECO:0000256" key="3">
    <source>
        <dbReference type="ARBA" id="ARBA00023128"/>
    </source>
</evidence>
<keyword evidence="4" id="KW-0342">GTP-binding</keyword>
<dbReference type="GeneID" id="37027336"/>
<dbReference type="Proteomes" id="UP000245884">
    <property type="component" value="Unassembled WGS sequence"/>
</dbReference>
<dbReference type="FunFam" id="3.40.50.300:FF:000514">
    <property type="entry name" value="Ribosome-releasing factor 2, mitochondrial"/>
    <property type="match status" value="1"/>
</dbReference>
<dbReference type="Pfam" id="PF22042">
    <property type="entry name" value="EF-G_D2"/>
    <property type="match status" value="1"/>
</dbReference>
<dbReference type="GO" id="GO:0032543">
    <property type="term" value="P:mitochondrial translation"/>
    <property type="evidence" value="ECO:0007669"/>
    <property type="project" value="TreeGrafter"/>
</dbReference>
<dbReference type="InterPro" id="IPR009000">
    <property type="entry name" value="Transl_B-barrel_sf"/>
</dbReference>
<dbReference type="InterPro" id="IPR041095">
    <property type="entry name" value="EFG_II"/>
</dbReference>
<dbReference type="SUPFAM" id="SSF52540">
    <property type="entry name" value="P-loop containing nucleoside triphosphate hydrolases"/>
    <property type="match status" value="1"/>
</dbReference>
<dbReference type="InterPro" id="IPR031157">
    <property type="entry name" value="G_TR_CS"/>
</dbReference>
<dbReference type="InterPro" id="IPR000795">
    <property type="entry name" value="T_Tr_GTP-bd_dom"/>
</dbReference>
<dbReference type="GO" id="GO:0005759">
    <property type="term" value="C:mitochondrial matrix"/>
    <property type="evidence" value="ECO:0007669"/>
    <property type="project" value="UniProtKB-ARBA"/>
</dbReference>
<protein>
    <submittedName>
        <fullName evidence="7">P-loop containing nucleoside triphosphate hydrolase protein</fullName>
    </submittedName>
</protein>
<dbReference type="InterPro" id="IPR053905">
    <property type="entry name" value="EF-G-like_DII"/>
</dbReference>
<keyword evidence="7" id="KW-0378">Hydrolase</keyword>
<dbReference type="PRINTS" id="PR00315">
    <property type="entry name" value="ELONGATNFCT"/>
</dbReference>
<feature type="compositionally biased region" description="Basic and acidic residues" evidence="5">
    <location>
        <begin position="730"/>
        <end position="746"/>
    </location>
</feature>
<dbReference type="Gene3D" id="2.40.30.10">
    <property type="entry name" value="Translation factors"/>
    <property type="match status" value="1"/>
</dbReference>
<evidence type="ECO:0000256" key="5">
    <source>
        <dbReference type="SAM" id="MobiDB-lite"/>
    </source>
</evidence>
<feature type="region of interest" description="Disordered" evidence="5">
    <location>
        <begin position="910"/>
        <end position="929"/>
    </location>
</feature>
<dbReference type="SMART" id="SM00838">
    <property type="entry name" value="EFG_C"/>
    <property type="match status" value="1"/>
</dbReference>
<evidence type="ECO:0000313" key="8">
    <source>
        <dbReference type="Proteomes" id="UP000245884"/>
    </source>
</evidence>
<evidence type="ECO:0000256" key="1">
    <source>
        <dbReference type="ARBA" id="ARBA00022741"/>
    </source>
</evidence>
<dbReference type="SUPFAM" id="SSF50447">
    <property type="entry name" value="Translation proteins"/>
    <property type="match status" value="1"/>
</dbReference>
<organism evidence="7 8">
    <name type="scientific">Jaminaea rosea</name>
    <dbReference type="NCBI Taxonomy" id="1569628"/>
    <lineage>
        <taxon>Eukaryota</taxon>
        <taxon>Fungi</taxon>
        <taxon>Dikarya</taxon>
        <taxon>Basidiomycota</taxon>
        <taxon>Ustilaginomycotina</taxon>
        <taxon>Exobasidiomycetes</taxon>
        <taxon>Microstromatales</taxon>
        <taxon>Microstromatales incertae sedis</taxon>
        <taxon>Jaminaea</taxon>
    </lineage>
</organism>
<feature type="region of interest" description="Disordered" evidence="5">
    <location>
        <begin position="730"/>
        <end position="791"/>
    </location>
</feature>
<dbReference type="InterPro" id="IPR035649">
    <property type="entry name" value="EFG_V"/>
</dbReference>
<dbReference type="EMBL" id="KZ819663">
    <property type="protein sequence ID" value="PWN29692.1"/>
    <property type="molecule type" value="Genomic_DNA"/>
</dbReference>
<keyword evidence="2" id="KW-0648">Protein biosynthesis</keyword>
<dbReference type="GO" id="GO:0032790">
    <property type="term" value="P:ribosome disassembly"/>
    <property type="evidence" value="ECO:0007669"/>
    <property type="project" value="TreeGrafter"/>
</dbReference>
<dbReference type="Pfam" id="PF00009">
    <property type="entry name" value="GTP_EFTU"/>
    <property type="match status" value="1"/>
</dbReference>
<feature type="domain" description="Tr-type G" evidence="6">
    <location>
        <begin position="74"/>
        <end position="383"/>
    </location>
</feature>
<dbReference type="Pfam" id="PF00679">
    <property type="entry name" value="EFG_C"/>
    <property type="match status" value="1"/>
</dbReference>
<evidence type="ECO:0000256" key="4">
    <source>
        <dbReference type="ARBA" id="ARBA00023134"/>
    </source>
</evidence>
<accession>A0A316UWU0</accession>
<dbReference type="InterPro" id="IPR005225">
    <property type="entry name" value="Small_GTP-bd"/>
</dbReference>